<sequence>MLIVVAVITLISELPPGLLHIGNALLSDRFRKLITDSLEGVWMVIQLIATSCNLIVCLVISKWFRQEALKTICSWKSQTRTPPKVVS</sequence>
<comment type="caution">
    <text evidence="2">The sequence shown here is derived from an EMBL/GenBank/DDBJ whole genome shotgun (WGS) entry which is preliminary data.</text>
</comment>
<proteinExistence type="predicted"/>
<dbReference type="InterPro" id="IPR019427">
    <property type="entry name" value="7TM_GPCR_serpentine_rcpt_Srw"/>
</dbReference>
<keyword evidence="1" id="KW-0812">Transmembrane</keyword>
<dbReference type="Pfam" id="PF10324">
    <property type="entry name" value="7TM_GPCR_Srw"/>
    <property type="match status" value="1"/>
</dbReference>
<evidence type="ECO:0008006" key="4">
    <source>
        <dbReference type="Google" id="ProtNLM"/>
    </source>
</evidence>
<dbReference type="SUPFAM" id="SSF81321">
    <property type="entry name" value="Family A G protein-coupled receptor-like"/>
    <property type="match status" value="1"/>
</dbReference>
<feature type="transmembrane region" description="Helical" evidence="1">
    <location>
        <begin position="40"/>
        <end position="60"/>
    </location>
</feature>
<evidence type="ECO:0000256" key="1">
    <source>
        <dbReference type="SAM" id="Phobius"/>
    </source>
</evidence>
<feature type="non-terminal residue" evidence="2">
    <location>
        <position position="87"/>
    </location>
</feature>
<protein>
    <recommendedName>
        <fullName evidence="4">G protein-coupled receptor</fullName>
    </recommendedName>
</protein>
<dbReference type="EMBL" id="BTRK01000002">
    <property type="protein sequence ID" value="GMR34659.1"/>
    <property type="molecule type" value="Genomic_DNA"/>
</dbReference>
<dbReference type="PANTHER" id="PTHR46273">
    <property type="entry name" value="MYOSUPPRESSIN RECEPTOR 1, ISOFORM B-RELATED"/>
    <property type="match status" value="1"/>
</dbReference>
<dbReference type="PANTHER" id="PTHR46273:SF14">
    <property type="entry name" value="G-PROTEIN COUPLED RECEPTOR DMSR-1"/>
    <property type="match status" value="1"/>
</dbReference>
<keyword evidence="3" id="KW-1185">Reference proteome</keyword>
<keyword evidence="1" id="KW-0472">Membrane</keyword>
<dbReference type="Proteomes" id="UP001328107">
    <property type="component" value="Unassembled WGS sequence"/>
</dbReference>
<dbReference type="GO" id="GO:0008528">
    <property type="term" value="F:G protein-coupled peptide receptor activity"/>
    <property type="evidence" value="ECO:0007669"/>
    <property type="project" value="InterPro"/>
</dbReference>
<keyword evidence="1" id="KW-1133">Transmembrane helix</keyword>
<accession>A0AAN4Z7B5</accession>
<dbReference type="AlphaFoldDB" id="A0AAN4Z7B5"/>
<evidence type="ECO:0000313" key="3">
    <source>
        <dbReference type="Proteomes" id="UP001328107"/>
    </source>
</evidence>
<dbReference type="GO" id="GO:0005886">
    <property type="term" value="C:plasma membrane"/>
    <property type="evidence" value="ECO:0007669"/>
    <property type="project" value="TreeGrafter"/>
</dbReference>
<evidence type="ECO:0000313" key="2">
    <source>
        <dbReference type="EMBL" id="GMR34659.1"/>
    </source>
</evidence>
<dbReference type="InterPro" id="IPR053219">
    <property type="entry name" value="GPCR_Dmsr-1"/>
</dbReference>
<name>A0AAN4Z7B5_9BILA</name>
<gene>
    <name evidence="2" type="ORF">PMAYCL1PPCAC_04854</name>
</gene>
<dbReference type="Gene3D" id="1.20.1070.10">
    <property type="entry name" value="Rhodopsin 7-helix transmembrane proteins"/>
    <property type="match status" value="1"/>
</dbReference>
<organism evidence="2 3">
    <name type="scientific">Pristionchus mayeri</name>
    <dbReference type="NCBI Taxonomy" id="1317129"/>
    <lineage>
        <taxon>Eukaryota</taxon>
        <taxon>Metazoa</taxon>
        <taxon>Ecdysozoa</taxon>
        <taxon>Nematoda</taxon>
        <taxon>Chromadorea</taxon>
        <taxon>Rhabditida</taxon>
        <taxon>Rhabditina</taxon>
        <taxon>Diplogasteromorpha</taxon>
        <taxon>Diplogasteroidea</taxon>
        <taxon>Neodiplogasteridae</taxon>
        <taxon>Pristionchus</taxon>
    </lineage>
</organism>
<reference evidence="3" key="1">
    <citation type="submission" date="2022-10" db="EMBL/GenBank/DDBJ databases">
        <title>Genome assembly of Pristionchus species.</title>
        <authorList>
            <person name="Yoshida K."/>
            <person name="Sommer R.J."/>
        </authorList>
    </citation>
    <scope>NUCLEOTIDE SEQUENCE [LARGE SCALE GENOMIC DNA]</scope>
    <source>
        <strain evidence="3">RS5460</strain>
    </source>
</reference>